<evidence type="ECO:0000313" key="2">
    <source>
        <dbReference type="EMBL" id="GMT23880.1"/>
    </source>
</evidence>
<sequence length="252" mass="28771">LISLSSLLVSSFLLLMLCGVGGEVSFYSSPLPLIYDDCLEAEVEVRDNGRWKKRQVCVYRQRRLSGSTLVIRKKNGGIEREFGLEALCGVMMEQKEGVRFPLLIGFTREIVRIGFKLADSVVRWKRFMEKICGETTSISSLILEHIPFLPPFTTLGHNAAILIMGSRLSIVDTQKEEVVHSAPLTHIELITAIDNSLWISFDDLRKNPDEYFSLESMKAKEILNYFRELREVKCLRFKMLPYKAKCNSRAEA</sequence>
<evidence type="ECO:0000256" key="1">
    <source>
        <dbReference type="SAM" id="SignalP"/>
    </source>
</evidence>
<comment type="caution">
    <text evidence="2">The sequence shown here is derived from an EMBL/GenBank/DDBJ whole genome shotgun (WGS) entry which is preliminary data.</text>
</comment>
<organism evidence="2 3">
    <name type="scientific">Pristionchus fissidentatus</name>
    <dbReference type="NCBI Taxonomy" id="1538716"/>
    <lineage>
        <taxon>Eukaryota</taxon>
        <taxon>Metazoa</taxon>
        <taxon>Ecdysozoa</taxon>
        <taxon>Nematoda</taxon>
        <taxon>Chromadorea</taxon>
        <taxon>Rhabditida</taxon>
        <taxon>Rhabditina</taxon>
        <taxon>Diplogasteromorpha</taxon>
        <taxon>Diplogasteroidea</taxon>
        <taxon>Neodiplogasteridae</taxon>
        <taxon>Pristionchus</taxon>
    </lineage>
</organism>
<name>A0AAV5W0Q2_9BILA</name>
<feature type="chain" id="PRO_5043865303" evidence="1">
    <location>
        <begin position="23"/>
        <end position="252"/>
    </location>
</feature>
<dbReference type="EMBL" id="BTSY01000004">
    <property type="protein sequence ID" value="GMT23880.1"/>
    <property type="molecule type" value="Genomic_DNA"/>
</dbReference>
<feature type="non-terminal residue" evidence="2">
    <location>
        <position position="1"/>
    </location>
</feature>
<proteinExistence type="predicted"/>
<keyword evidence="3" id="KW-1185">Reference proteome</keyword>
<feature type="signal peptide" evidence="1">
    <location>
        <begin position="1"/>
        <end position="22"/>
    </location>
</feature>
<dbReference type="AlphaFoldDB" id="A0AAV5W0Q2"/>
<gene>
    <name evidence="2" type="ORF">PFISCL1PPCAC_15177</name>
</gene>
<accession>A0AAV5W0Q2</accession>
<evidence type="ECO:0000313" key="3">
    <source>
        <dbReference type="Proteomes" id="UP001432322"/>
    </source>
</evidence>
<dbReference type="Proteomes" id="UP001432322">
    <property type="component" value="Unassembled WGS sequence"/>
</dbReference>
<reference evidence="2" key="1">
    <citation type="submission" date="2023-10" db="EMBL/GenBank/DDBJ databases">
        <title>Genome assembly of Pristionchus species.</title>
        <authorList>
            <person name="Yoshida K."/>
            <person name="Sommer R.J."/>
        </authorList>
    </citation>
    <scope>NUCLEOTIDE SEQUENCE</scope>
    <source>
        <strain evidence="2">RS5133</strain>
    </source>
</reference>
<keyword evidence="1" id="KW-0732">Signal</keyword>
<protein>
    <submittedName>
        <fullName evidence="2">Uncharacterized protein</fullName>
    </submittedName>
</protein>